<dbReference type="EMBL" id="BLLF01001765">
    <property type="protein sequence ID" value="GFH21118.1"/>
    <property type="molecule type" value="Genomic_DNA"/>
</dbReference>
<gene>
    <name evidence="1" type="ORF">HaLaN_18358</name>
</gene>
<evidence type="ECO:0000313" key="2">
    <source>
        <dbReference type="Proteomes" id="UP000485058"/>
    </source>
</evidence>
<evidence type="ECO:0000313" key="1">
    <source>
        <dbReference type="EMBL" id="GFH21118.1"/>
    </source>
</evidence>
<dbReference type="AlphaFoldDB" id="A0A699ZRS9"/>
<name>A0A699ZRS9_HAELA</name>
<sequence>LDGAITSLNITPASTVLTDRWVPPIALLADPVEYWCSRSRAFFTATTAGPHSNGTQVRRLLAHLLRWSEINNFYTVPTQMSQPIELEVGQSILLEGAQCNTVSRGHIQVGWAR</sequence>
<organism evidence="1 2">
    <name type="scientific">Haematococcus lacustris</name>
    <name type="common">Green alga</name>
    <name type="synonym">Haematococcus pluvialis</name>
    <dbReference type="NCBI Taxonomy" id="44745"/>
    <lineage>
        <taxon>Eukaryota</taxon>
        <taxon>Viridiplantae</taxon>
        <taxon>Chlorophyta</taxon>
        <taxon>core chlorophytes</taxon>
        <taxon>Chlorophyceae</taxon>
        <taxon>CS clade</taxon>
        <taxon>Chlamydomonadales</taxon>
        <taxon>Haematococcaceae</taxon>
        <taxon>Haematococcus</taxon>
    </lineage>
</organism>
<feature type="non-terminal residue" evidence="1">
    <location>
        <position position="1"/>
    </location>
</feature>
<protein>
    <submittedName>
        <fullName evidence="1">Fibrocystin-L</fullName>
    </submittedName>
</protein>
<keyword evidence="2" id="KW-1185">Reference proteome</keyword>
<dbReference type="Proteomes" id="UP000485058">
    <property type="component" value="Unassembled WGS sequence"/>
</dbReference>
<accession>A0A699ZRS9</accession>
<feature type="non-terminal residue" evidence="1">
    <location>
        <position position="113"/>
    </location>
</feature>
<proteinExistence type="predicted"/>
<comment type="caution">
    <text evidence="1">The sequence shown here is derived from an EMBL/GenBank/DDBJ whole genome shotgun (WGS) entry which is preliminary data.</text>
</comment>
<reference evidence="1 2" key="1">
    <citation type="submission" date="2020-02" db="EMBL/GenBank/DDBJ databases">
        <title>Draft genome sequence of Haematococcus lacustris strain NIES-144.</title>
        <authorList>
            <person name="Morimoto D."/>
            <person name="Nakagawa S."/>
            <person name="Yoshida T."/>
            <person name="Sawayama S."/>
        </authorList>
    </citation>
    <scope>NUCLEOTIDE SEQUENCE [LARGE SCALE GENOMIC DNA]</scope>
    <source>
        <strain evidence="1 2">NIES-144</strain>
    </source>
</reference>